<evidence type="ECO:0000256" key="6">
    <source>
        <dbReference type="ARBA" id="ARBA00023242"/>
    </source>
</evidence>
<dbReference type="GO" id="GO:0005635">
    <property type="term" value="C:nuclear envelope"/>
    <property type="evidence" value="ECO:0007669"/>
    <property type="project" value="TreeGrafter"/>
</dbReference>
<dbReference type="InParanoid" id="A0A2R5GF57"/>
<evidence type="ECO:0000313" key="9">
    <source>
        <dbReference type="EMBL" id="GBG27253.1"/>
    </source>
</evidence>
<dbReference type="PROSITE" id="PS50166">
    <property type="entry name" value="IMPORTIN_B_NT"/>
    <property type="match status" value="1"/>
</dbReference>
<comment type="caution">
    <text evidence="9">The sequence shown here is derived from an EMBL/GenBank/DDBJ whole genome shotgun (WGS) entry which is preliminary data.</text>
</comment>
<evidence type="ECO:0000256" key="5">
    <source>
        <dbReference type="ARBA" id="ARBA00022927"/>
    </source>
</evidence>
<feature type="domain" description="Importin N-terminal" evidence="8">
    <location>
        <begin position="26"/>
        <end position="117"/>
    </location>
</feature>
<feature type="region of interest" description="Disordered" evidence="7">
    <location>
        <begin position="1081"/>
        <end position="1110"/>
    </location>
</feature>
<proteinExistence type="predicted"/>
<evidence type="ECO:0000313" key="10">
    <source>
        <dbReference type="Proteomes" id="UP000241890"/>
    </source>
</evidence>
<keyword evidence="10" id="KW-1185">Reference proteome</keyword>
<dbReference type="Gene3D" id="1.25.10.10">
    <property type="entry name" value="Leucine-rich Repeat Variant"/>
    <property type="match status" value="1"/>
</dbReference>
<comment type="subcellular location">
    <subcellularLocation>
        <location evidence="2">Cytoplasm</location>
    </subcellularLocation>
    <subcellularLocation>
        <location evidence="1">Nucleus</location>
    </subcellularLocation>
</comment>
<dbReference type="InterPro" id="IPR016024">
    <property type="entry name" value="ARM-type_fold"/>
</dbReference>
<feature type="compositionally biased region" description="Acidic residues" evidence="7">
    <location>
        <begin position="1091"/>
        <end position="1109"/>
    </location>
</feature>
<evidence type="ECO:0000256" key="1">
    <source>
        <dbReference type="ARBA" id="ARBA00004123"/>
    </source>
</evidence>
<dbReference type="PANTHER" id="PTHR10997">
    <property type="entry name" value="IMPORTIN-7, 8, 11"/>
    <property type="match status" value="1"/>
</dbReference>
<evidence type="ECO:0000256" key="7">
    <source>
        <dbReference type="SAM" id="MobiDB-lite"/>
    </source>
</evidence>
<evidence type="ECO:0000256" key="4">
    <source>
        <dbReference type="ARBA" id="ARBA00022490"/>
    </source>
</evidence>
<name>A0A2R5GF57_9STRA</name>
<dbReference type="Pfam" id="PF03810">
    <property type="entry name" value="IBN_N"/>
    <property type="match status" value="1"/>
</dbReference>
<dbReference type="AlphaFoldDB" id="A0A2R5GF57"/>
<dbReference type="InterPro" id="IPR011989">
    <property type="entry name" value="ARM-like"/>
</dbReference>
<accession>A0A2R5GF57</accession>
<dbReference type="EMBL" id="BEYU01000028">
    <property type="protein sequence ID" value="GBG27253.1"/>
    <property type="molecule type" value="Genomic_DNA"/>
</dbReference>
<keyword evidence="4" id="KW-0963">Cytoplasm</keyword>
<dbReference type="SUPFAM" id="SSF48371">
    <property type="entry name" value="ARM repeat"/>
    <property type="match status" value="1"/>
</dbReference>
<dbReference type="GO" id="GO:0006606">
    <property type="term" value="P:protein import into nucleus"/>
    <property type="evidence" value="ECO:0007669"/>
    <property type="project" value="TreeGrafter"/>
</dbReference>
<reference evidence="9 10" key="1">
    <citation type="submission" date="2017-12" db="EMBL/GenBank/DDBJ databases">
        <title>Sequencing, de novo assembly and annotation of complete genome of a new Thraustochytrid species, strain FCC1311.</title>
        <authorList>
            <person name="Sedici K."/>
            <person name="Godart F."/>
            <person name="Aiese Cigliano R."/>
            <person name="Sanseverino W."/>
            <person name="Barakat M."/>
            <person name="Ortet P."/>
            <person name="Marechal E."/>
            <person name="Cagnac O."/>
            <person name="Amato A."/>
        </authorList>
    </citation>
    <scope>NUCLEOTIDE SEQUENCE [LARGE SCALE GENOMIC DNA]</scope>
</reference>
<dbReference type="InterPro" id="IPR001494">
    <property type="entry name" value="Importin-beta_N"/>
</dbReference>
<keyword evidence="3" id="KW-0813">Transport</keyword>
<evidence type="ECO:0000259" key="8">
    <source>
        <dbReference type="PROSITE" id="PS50166"/>
    </source>
</evidence>
<dbReference type="SMART" id="SM00913">
    <property type="entry name" value="IBN_N"/>
    <property type="match status" value="1"/>
</dbReference>
<dbReference type="Proteomes" id="UP000241890">
    <property type="component" value="Unassembled WGS sequence"/>
</dbReference>
<feature type="compositionally biased region" description="Acidic residues" evidence="7">
    <location>
        <begin position="1037"/>
        <end position="1053"/>
    </location>
</feature>
<sequence>MGVDAAMLLLALQHTMNPDATKRREAEEFLSKSSAEKGFLVELLKIVARDDAEQDVRVAAAVQLKNCVHFNWKRTPEEESERSTRWNAKYFGNMRPQILDPSEKAMVRDNIIEALALSQQKALRKLLAACVKKIASEDFPEEWSTPVDQSVKLLMTQDPGRMHAGLTVLNKICSKYRFQMKVEQRVPLDQLAEATFGLLRQLFEALLAQNVNELYAAELMRLVCKIFLKAINLAIPAYFQDGEQLTAWSKMLMALVHKPVPEGQPADIEARNDWPWWKAKVRAAESLHRLFSRYGYPKGEGDNSLCMVISSRTGVATQIIVPGAMQQLKAIYQDGQFVTMLVASYLIMIIEEAIEFATMFQLIKPDLEFFVGKVLLPSLRWTQVELELWETDPQDLVADLNRFDRTMSTRGISLTDDASTALEALCRMRKRYALPFTMRVVDHVVQQHRADPTNFERSMDKAAALRAVECLVHVLKKDGSFPLETFVGEAIVPDLKSPFPFVRFSAVRCLAKLVKVRFRWSNLNVEQAVAENMLRLLADPSLPVRVETSCNMVHIFRRGTKTMHKVIGNVLPDVVRSFLAIMQDVGVDNVFAALQQLINIYPREVLPFGQDICKNLVGAFSRFASEDSDMKAGEEGFEVESAAMDCLDSLHTILSAFANEENYKAKDSASDAPPGVEILKTIMPTVMPMLNYILAAGIADGAEEDDPLHQLAMVCGQQLCGGSIAETQLDMIDYLDQALAMIHRVIYSTRIVPPTSWCYIPLFASLLKGWSSEYVTEILAITETMIHFDPQGFINHNPPGSKNATIVFTYCKDQLDLAVKNAQDERGGDAGGFGNDDDDDDDDFVDDDDGIEEIELNALLDDQMRRFGDNQVDQCAAEASAVLSTILQMCPGQVDDLVRPIVESVMTTINALGPMNLEPAILTALLNTVQSAIFYNPVLALEAIGASNLDAFFMTCFEHLESHLVAGEKLICIFAFTRILALPSAHTPPQINAQRKDLAKAIGALIRMLHQLRAAIEAEKRERQEAASSTTAQDDTNVSEENESLDEEDDEGDGLAGIFREGATDVDETLNVFEQSTGNSTHAFGASIFNPDEEDDDDEEEEDDDDDVNEYPVESMDECVFFFQTFENAGPAAKSELEQVVSQVDLDTGNVIRGLLQEGAKRVSQGANTALWPSPPQ</sequence>
<evidence type="ECO:0000256" key="3">
    <source>
        <dbReference type="ARBA" id="ARBA00022448"/>
    </source>
</evidence>
<feature type="compositionally biased region" description="Acidic residues" evidence="7">
    <location>
        <begin position="835"/>
        <end position="847"/>
    </location>
</feature>
<dbReference type="PANTHER" id="PTHR10997:SF18">
    <property type="entry name" value="D-IMPORTIN 7_RANBP7"/>
    <property type="match status" value="1"/>
</dbReference>
<protein>
    <submittedName>
        <fullName evidence="9">Importin beta-like SAD2</fullName>
    </submittedName>
</protein>
<feature type="compositionally biased region" description="Polar residues" evidence="7">
    <location>
        <begin position="1026"/>
        <end position="1036"/>
    </location>
</feature>
<feature type="region of interest" description="Disordered" evidence="7">
    <location>
        <begin position="1020"/>
        <end position="1056"/>
    </location>
</feature>
<evidence type="ECO:0000256" key="2">
    <source>
        <dbReference type="ARBA" id="ARBA00004496"/>
    </source>
</evidence>
<keyword evidence="5" id="KW-0653">Protein transport</keyword>
<keyword evidence="6" id="KW-0539">Nucleus</keyword>
<dbReference type="OrthoDB" id="760868at2759"/>
<dbReference type="GO" id="GO:0005829">
    <property type="term" value="C:cytosol"/>
    <property type="evidence" value="ECO:0007669"/>
    <property type="project" value="TreeGrafter"/>
</dbReference>
<dbReference type="GO" id="GO:0031267">
    <property type="term" value="F:small GTPase binding"/>
    <property type="evidence" value="ECO:0007669"/>
    <property type="project" value="InterPro"/>
</dbReference>
<organism evidence="9 10">
    <name type="scientific">Hondaea fermentalgiana</name>
    <dbReference type="NCBI Taxonomy" id="2315210"/>
    <lineage>
        <taxon>Eukaryota</taxon>
        <taxon>Sar</taxon>
        <taxon>Stramenopiles</taxon>
        <taxon>Bigyra</taxon>
        <taxon>Labyrinthulomycetes</taxon>
        <taxon>Thraustochytrida</taxon>
        <taxon>Thraustochytriidae</taxon>
        <taxon>Hondaea</taxon>
    </lineage>
</organism>
<gene>
    <name evidence="9" type="ORF">FCC1311_034752</name>
</gene>
<feature type="region of interest" description="Disordered" evidence="7">
    <location>
        <begin position="824"/>
        <end position="847"/>
    </location>
</feature>
<dbReference type="FunCoup" id="A0A2R5GF57">
    <property type="interactions" value="342"/>
</dbReference>